<dbReference type="Gene3D" id="1.20.1250.20">
    <property type="entry name" value="MFS general substrate transporter like domains"/>
    <property type="match status" value="1"/>
</dbReference>
<dbReference type="InterPro" id="IPR036259">
    <property type="entry name" value="MFS_trans_sf"/>
</dbReference>
<sequence>MAEAKSEITHQEQVPDLGAEVLVTEDEPASIYQVGWRTMMAIVALSMSNNCAAITNTTSTIISFQVQALGGASLASWIANSNLLVTLAFGPVFGSLSDRLGKKWFIVICSIFGVIGSIISGSAHRTEVIIAGNTLTGLANAGCIMGVPAAQEVTPNKLRPWTMGFSQAFASCCVIAGTLGAGAFVKYQSWRWSYYLNAFVYGTSATLVFFFYHPPPTSLRRQQGQLREILSKVDYFGIFLFACSIASLLIALTWGGDTYPWSSGKVIATLVVGCAGLVGFGLYEWLFTTAGIFDHRLFESRNFPILLFVCTVDGMLLLGVNVLYAQQIADMFTTDAVKIATILTPYLTTSAFGCLPAGFVMAKTKSYRVMLRLSWAYAFSSLFGIGTAVTTVIPVVAMGLSVPSFLLGTAGTIGVSCRAFGGIIGITIFTSIYNNKIGAALAQDVGGVLGAAGEGNLTSSVVSALMSSNPMALNMVESLPQSLIPAIRGAQAAALTYSWRYVWIAICVVVAANALVACSLKAVAKRMNDHVESALERSEIRDKQMTISH</sequence>
<keyword evidence="5 6" id="KW-0472">Membrane</keyword>
<feature type="transmembrane region" description="Helical" evidence="6">
    <location>
        <begin position="266"/>
        <end position="293"/>
    </location>
</feature>
<feature type="transmembrane region" description="Helical" evidence="6">
    <location>
        <begin position="168"/>
        <end position="188"/>
    </location>
</feature>
<reference evidence="9" key="1">
    <citation type="journal article" date="2015" name="Genome Announc.">
        <title>Draft genome sequence of Talaromyces cellulolyticus strain Y-94, a source of lignocellulosic biomass-degrading enzymes.</title>
        <authorList>
            <person name="Fujii T."/>
            <person name="Koike H."/>
            <person name="Sawayama S."/>
            <person name="Yano S."/>
            <person name="Inoue H."/>
        </authorList>
    </citation>
    <scope>NUCLEOTIDE SEQUENCE [LARGE SCALE GENOMIC DNA]</scope>
    <source>
        <strain evidence="9">Y-94</strain>
    </source>
</reference>
<evidence type="ECO:0000256" key="3">
    <source>
        <dbReference type="ARBA" id="ARBA00022692"/>
    </source>
</evidence>
<evidence type="ECO:0000256" key="5">
    <source>
        <dbReference type="ARBA" id="ARBA00023136"/>
    </source>
</evidence>
<dbReference type="PROSITE" id="PS50850">
    <property type="entry name" value="MFS"/>
    <property type="match status" value="1"/>
</dbReference>
<evidence type="ECO:0000259" key="7">
    <source>
        <dbReference type="PROSITE" id="PS50850"/>
    </source>
</evidence>
<dbReference type="GO" id="GO:0005886">
    <property type="term" value="C:plasma membrane"/>
    <property type="evidence" value="ECO:0007669"/>
    <property type="project" value="TreeGrafter"/>
</dbReference>
<keyword evidence="2" id="KW-0813">Transport</keyword>
<comment type="subcellular location">
    <subcellularLocation>
        <location evidence="1">Membrane</location>
        <topology evidence="1">Multi-pass membrane protein</topology>
    </subcellularLocation>
</comment>
<dbReference type="AlphaFoldDB" id="A0A0B8MYW6"/>
<feature type="transmembrane region" description="Helical" evidence="6">
    <location>
        <begin position="501"/>
        <end position="520"/>
    </location>
</feature>
<dbReference type="PANTHER" id="PTHR23501:SF195">
    <property type="entry name" value="PEP5"/>
    <property type="match status" value="1"/>
</dbReference>
<dbReference type="InterPro" id="IPR020846">
    <property type="entry name" value="MFS_dom"/>
</dbReference>
<dbReference type="PANTHER" id="PTHR23501">
    <property type="entry name" value="MAJOR FACILITATOR SUPERFAMILY"/>
    <property type="match status" value="1"/>
</dbReference>
<dbReference type="Proteomes" id="UP000053095">
    <property type="component" value="Unassembled WGS sequence"/>
</dbReference>
<evidence type="ECO:0000256" key="6">
    <source>
        <dbReference type="SAM" id="Phobius"/>
    </source>
</evidence>
<dbReference type="EMBL" id="DF933846">
    <property type="protein sequence ID" value="GAM43429.1"/>
    <property type="molecule type" value="Genomic_DNA"/>
</dbReference>
<feature type="transmembrane region" description="Helical" evidence="6">
    <location>
        <begin position="74"/>
        <end position="92"/>
    </location>
</feature>
<evidence type="ECO:0000313" key="8">
    <source>
        <dbReference type="EMBL" id="GAM43429.1"/>
    </source>
</evidence>
<keyword evidence="9" id="KW-1185">Reference proteome</keyword>
<feature type="domain" description="Major facilitator superfamily (MFS) profile" evidence="7">
    <location>
        <begin position="37"/>
        <end position="471"/>
    </location>
</feature>
<keyword evidence="4 6" id="KW-1133">Transmembrane helix</keyword>
<name>A0A0B8MYW6_TALPI</name>
<accession>A0A0B8MYW6</accession>
<keyword evidence="3 6" id="KW-0812">Transmembrane</keyword>
<dbReference type="InterPro" id="IPR010573">
    <property type="entry name" value="MFS_Str1/Tri12-like"/>
</dbReference>
<feature type="transmembrane region" description="Helical" evidence="6">
    <location>
        <begin position="336"/>
        <end position="362"/>
    </location>
</feature>
<evidence type="ECO:0000313" key="9">
    <source>
        <dbReference type="Proteomes" id="UP000053095"/>
    </source>
</evidence>
<organism evidence="8 9">
    <name type="scientific">Talaromyces pinophilus</name>
    <name type="common">Penicillium pinophilum</name>
    <dbReference type="NCBI Taxonomy" id="128442"/>
    <lineage>
        <taxon>Eukaryota</taxon>
        <taxon>Fungi</taxon>
        <taxon>Dikarya</taxon>
        <taxon>Ascomycota</taxon>
        <taxon>Pezizomycotina</taxon>
        <taxon>Eurotiomycetes</taxon>
        <taxon>Eurotiomycetidae</taxon>
        <taxon>Eurotiales</taxon>
        <taxon>Trichocomaceae</taxon>
        <taxon>Talaromyces</taxon>
        <taxon>Talaromyces sect. Talaromyces</taxon>
    </lineage>
</organism>
<feature type="transmembrane region" description="Helical" evidence="6">
    <location>
        <begin position="104"/>
        <end position="123"/>
    </location>
</feature>
<evidence type="ECO:0000256" key="4">
    <source>
        <dbReference type="ARBA" id="ARBA00022989"/>
    </source>
</evidence>
<feature type="transmembrane region" description="Helical" evidence="6">
    <location>
        <begin position="129"/>
        <end position="147"/>
    </location>
</feature>
<gene>
    <name evidence="8" type="ORF">TCE0_050r18235</name>
</gene>
<dbReference type="SUPFAM" id="SSF103473">
    <property type="entry name" value="MFS general substrate transporter"/>
    <property type="match status" value="1"/>
</dbReference>
<evidence type="ECO:0000256" key="2">
    <source>
        <dbReference type="ARBA" id="ARBA00022448"/>
    </source>
</evidence>
<feature type="transmembrane region" description="Helical" evidence="6">
    <location>
        <begin position="305"/>
        <end position="324"/>
    </location>
</feature>
<feature type="transmembrane region" description="Helical" evidence="6">
    <location>
        <begin position="194"/>
        <end position="212"/>
    </location>
</feature>
<protein>
    <recommendedName>
        <fullName evidence="7">Major facilitator superfamily (MFS) profile domain-containing protein</fullName>
    </recommendedName>
</protein>
<dbReference type="GO" id="GO:0022857">
    <property type="term" value="F:transmembrane transporter activity"/>
    <property type="evidence" value="ECO:0007669"/>
    <property type="project" value="InterPro"/>
</dbReference>
<feature type="transmembrane region" description="Helical" evidence="6">
    <location>
        <begin position="233"/>
        <end position="254"/>
    </location>
</feature>
<feature type="transmembrane region" description="Helical" evidence="6">
    <location>
        <begin position="374"/>
        <end position="397"/>
    </location>
</feature>
<evidence type="ECO:0000256" key="1">
    <source>
        <dbReference type="ARBA" id="ARBA00004141"/>
    </source>
</evidence>
<dbReference type="Pfam" id="PF06609">
    <property type="entry name" value="TRI12"/>
    <property type="match status" value="1"/>
</dbReference>
<proteinExistence type="predicted"/>